<dbReference type="NCBIfam" id="NF033788">
    <property type="entry name" value="HTH_metalloreg"/>
    <property type="match status" value="1"/>
</dbReference>
<accession>A0ABT2JDY6</accession>
<evidence type="ECO:0000313" key="6">
    <source>
        <dbReference type="Proteomes" id="UP001156441"/>
    </source>
</evidence>
<dbReference type="PRINTS" id="PR00778">
    <property type="entry name" value="HTHARSR"/>
</dbReference>
<keyword evidence="6" id="KW-1185">Reference proteome</keyword>
<name>A0ABT2JDY6_9PSEU</name>
<dbReference type="Gene3D" id="1.10.10.10">
    <property type="entry name" value="Winged helix-like DNA-binding domain superfamily/Winged helix DNA-binding domain"/>
    <property type="match status" value="1"/>
</dbReference>
<organism evidence="5 6">
    <name type="scientific">Actinophytocola gossypii</name>
    <dbReference type="NCBI Taxonomy" id="2812003"/>
    <lineage>
        <taxon>Bacteria</taxon>
        <taxon>Bacillati</taxon>
        <taxon>Actinomycetota</taxon>
        <taxon>Actinomycetes</taxon>
        <taxon>Pseudonocardiales</taxon>
        <taxon>Pseudonocardiaceae</taxon>
    </lineage>
</organism>
<keyword evidence="1" id="KW-0805">Transcription regulation</keyword>
<gene>
    <name evidence="5" type="ORF">JT362_23465</name>
</gene>
<evidence type="ECO:0000256" key="2">
    <source>
        <dbReference type="ARBA" id="ARBA00023125"/>
    </source>
</evidence>
<keyword evidence="3" id="KW-0804">Transcription</keyword>
<dbReference type="PROSITE" id="PS50987">
    <property type="entry name" value="HTH_ARSR_2"/>
    <property type="match status" value="1"/>
</dbReference>
<dbReference type="InterPro" id="IPR011991">
    <property type="entry name" value="ArsR-like_HTH"/>
</dbReference>
<dbReference type="RefSeq" id="WP_260193867.1">
    <property type="nucleotide sequence ID" value="NZ_JAFFZE010000017.1"/>
</dbReference>
<protein>
    <submittedName>
        <fullName evidence="5">Winged helix-turn-helix transcriptional regulator</fullName>
    </submittedName>
</protein>
<reference evidence="5 6" key="1">
    <citation type="submission" date="2021-02" db="EMBL/GenBank/DDBJ databases">
        <title>Actinophytocola xerophila sp. nov., isolated from soil of cotton cropping field.</title>
        <authorList>
            <person name="Huang R."/>
            <person name="Chen X."/>
            <person name="Ge X."/>
            <person name="Liu W."/>
        </authorList>
    </citation>
    <scope>NUCLEOTIDE SEQUENCE [LARGE SCALE GENOMIC DNA]</scope>
    <source>
        <strain evidence="5 6">S1-96</strain>
    </source>
</reference>
<dbReference type="InterPro" id="IPR051081">
    <property type="entry name" value="HTH_MetalResp_TranReg"/>
</dbReference>
<dbReference type="SUPFAM" id="SSF46785">
    <property type="entry name" value="Winged helix' DNA-binding domain"/>
    <property type="match status" value="1"/>
</dbReference>
<evidence type="ECO:0000313" key="5">
    <source>
        <dbReference type="EMBL" id="MCT2586082.1"/>
    </source>
</evidence>
<keyword evidence="2" id="KW-0238">DNA-binding</keyword>
<dbReference type="Pfam" id="PF01022">
    <property type="entry name" value="HTH_5"/>
    <property type="match status" value="1"/>
</dbReference>
<dbReference type="InterPro" id="IPR001845">
    <property type="entry name" value="HTH_ArsR_DNA-bd_dom"/>
</dbReference>
<evidence type="ECO:0000259" key="4">
    <source>
        <dbReference type="PROSITE" id="PS50987"/>
    </source>
</evidence>
<dbReference type="EMBL" id="JAFFZE010000017">
    <property type="protein sequence ID" value="MCT2586082.1"/>
    <property type="molecule type" value="Genomic_DNA"/>
</dbReference>
<dbReference type="InterPro" id="IPR036388">
    <property type="entry name" value="WH-like_DNA-bd_sf"/>
</dbReference>
<evidence type="ECO:0000256" key="3">
    <source>
        <dbReference type="ARBA" id="ARBA00023163"/>
    </source>
</evidence>
<dbReference type="PANTHER" id="PTHR33154:SF33">
    <property type="entry name" value="TRANSCRIPTIONAL REPRESSOR SDPR"/>
    <property type="match status" value="1"/>
</dbReference>
<dbReference type="SMART" id="SM00418">
    <property type="entry name" value="HTH_ARSR"/>
    <property type="match status" value="1"/>
</dbReference>
<comment type="caution">
    <text evidence="5">The sequence shown here is derived from an EMBL/GenBank/DDBJ whole genome shotgun (WGS) entry which is preliminary data.</text>
</comment>
<dbReference type="InterPro" id="IPR036390">
    <property type="entry name" value="WH_DNA-bd_sf"/>
</dbReference>
<dbReference type="Proteomes" id="UP001156441">
    <property type="component" value="Unassembled WGS sequence"/>
</dbReference>
<feature type="domain" description="HTH arsR-type" evidence="4">
    <location>
        <begin position="1"/>
        <end position="91"/>
    </location>
</feature>
<evidence type="ECO:0000256" key="1">
    <source>
        <dbReference type="ARBA" id="ARBA00023015"/>
    </source>
</evidence>
<dbReference type="CDD" id="cd00090">
    <property type="entry name" value="HTH_ARSR"/>
    <property type="match status" value="1"/>
</dbReference>
<proteinExistence type="predicted"/>
<dbReference type="PANTHER" id="PTHR33154">
    <property type="entry name" value="TRANSCRIPTIONAL REGULATOR, ARSR FAMILY"/>
    <property type="match status" value="1"/>
</dbReference>
<sequence length="113" mass="12913">MRSGSPSVFDLLAEPNRRRILDLLCAGERSAGEFVDHLPLAQPTVSKHLKLLRDAGLVEVRQDAQRRVYRLRPAPLAEVDAWLEPYRAHWRARIDALERHLDTVVEADRGPRS</sequence>